<gene>
    <name evidence="1" type="ORF">A3H05_03525</name>
</gene>
<evidence type="ECO:0000313" key="2">
    <source>
        <dbReference type="Proteomes" id="UP000177334"/>
    </source>
</evidence>
<protein>
    <submittedName>
        <fullName evidence="1">Uncharacterized protein</fullName>
    </submittedName>
</protein>
<comment type="caution">
    <text evidence="1">The sequence shown here is derived from an EMBL/GenBank/DDBJ whole genome shotgun (WGS) entry which is preliminary data.</text>
</comment>
<dbReference type="Proteomes" id="UP000177334">
    <property type="component" value="Unassembled WGS sequence"/>
</dbReference>
<dbReference type="EMBL" id="MFIP01000004">
    <property type="protein sequence ID" value="OGF92727.1"/>
    <property type="molecule type" value="Genomic_DNA"/>
</dbReference>
<proteinExistence type="predicted"/>
<evidence type="ECO:0000313" key="1">
    <source>
        <dbReference type="EMBL" id="OGF92727.1"/>
    </source>
</evidence>
<dbReference type="AlphaFoldDB" id="A0A1F5XXQ1"/>
<organism evidence="1 2">
    <name type="scientific">Candidatus Giovannonibacteria bacterium RIFCSPLOWO2_12_FULL_43_26</name>
    <dbReference type="NCBI Taxonomy" id="1798363"/>
    <lineage>
        <taxon>Bacteria</taxon>
        <taxon>Candidatus Giovannoniibacteriota</taxon>
    </lineage>
</organism>
<accession>A0A1F5XXQ1</accession>
<name>A0A1F5XXQ1_9BACT</name>
<sequence>MSVEKDRSINQISNWRDFALGYIGATCVCADAYLKRDPKDPGFPYEAVAFIPAFWNFKHALELGIKSLFPFTKNKLWEHDLINNLEKYKEEKGLNDKECRELKIMCEKYGKLEPLQKLDDVKSKNFIPPVDFENQFFHYPEGNKSHNIIYDANNNFAYYLFRTGNNEKIMHKLMEELKEDAYSFAQILGKHIGI</sequence>
<reference evidence="1 2" key="1">
    <citation type="journal article" date="2016" name="Nat. Commun.">
        <title>Thousands of microbial genomes shed light on interconnected biogeochemical processes in an aquifer system.</title>
        <authorList>
            <person name="Anantharaman K."/>
            <person name="Brown C.T."/>
            <person name="Hug L.A."/>
            <person name="Sharon I."/>
            <person name="Castelle C.J."/>
            <person name="Probst A.J."/>
            <person name="Thomas B.C."/>
            <person name="Singh A."/>
            <person name="Wilkins M.J."/>
            <person name="Karaoz U."/>
            <person name="Brodie E.L."/>
            <person name="Williams K.H."/>
            <person name="Hubbard S.S."/>
            <person name="Banfield J.F."/>
        </authorList>
    </citation>
    <scope>NUCLEOTIDE SEQUENCE [LARGE SCALE GENOMIC DNA]</scope>
</reference>